<evidence type="ECO:0008006" key="3">
    <source>
        <dbReference type="Google" id="ProtNLM"/>
    </source>
</evidence>
<dbReference type="Proteomes" id="UP001501074">
    <property type="component" value="Unassembled WGS sequence"/>
</dbReference>
<comment type="caution">
    <text evidence="1">The sequence shown here is derived from an EMBL/GenBank/DDBJ whole genome shotgun (WGS) entry which is preliminary data.</text>
</comment>
<reference evidence="2" key="1">
    <citation type="journal article" date="2019" name="Int. J. Syst. Evol. Microbiol.">
        <title>The Global Catalogue of Microorganisms (GCM) 10K type strain sequencing project: providing services to taxonomists for standard genome sequencing and annotation.</title>
        <authorList>
            <consortium name="The Broad Institute Genomics Platform"/>
            <consortium name="The Broad Institute Genome Sequencing Center for Infectious Disease"/>
            <person name="Wu L."/>
            <person name="Ma J."/>
        </authorList>
    </citation>
    <scope>NUCLEOTIDE SEQUENCE [LARGE SCALE GENOMIC DNA]</scope>
    <source>
        <strain evidence="2">JCM 16902</strain>
    </source>
</reference>
<dbReference type="RefSeq" id="WP_231485244.1">
    <property type="nucleotide sequence ID" value="NZ_BAAAZO010000002.1"/>
</dbReference>
<gene>
    <name evidence="1" type="ORF">GCM10022223_16600</name>
</gene>
<organism evidence="1 2">
    <name type="scientific">Kineosporia mesophila</name>
    <dbReference type="NCBI Taxonomy" id="566012"/>
    <lineage>
        <taxon>Bacteria</taxon>
        <taxon>Bacillati</taxon>
        <taxon>Actinomycetota</taxon>
        <taxon>Actinomycetes</taxon>
        <taxon>Kineosporiales</taxon>
        <taxon>Kineosporiaceae</taxon>
        <taxon>Kineosporia</taxon>
    </lineage>
</organism>
<protein>
    <recommendedName>
        <fullName evidence="3">Kinase</fullName>
    </recommendedName>
</protein>
<accession>A0ABP6ZBB4</accession>
<evidence type="ECO:0000313" key="1">
    <source>
        <dbReference type="EMBL" id="GAA3601562.1"/>
    </source>
</evidence>
<proteinExistence type="predicted"/>
<dbReference type="Pfam" id="PF13671">
    <property type="entry name" value="AAA_33"/>
    <property type="match status" value="1"/>
</dbReference>
<evidence type="ECO:0000313" key="2">
    <source>
        <dbReference type="Proteomes" id="UP001501074"/>
    </source>
</evidence>
<name>A0ABP6ZBB4_9ACTN</name>
<dbReference type="InterPro" id="IPR027417">
    <property type="entry name" value="P-loop_NTPase"/>
</dbReference>
<sequence length="158" mass="17770">MRLFLLGAPCAGKTTLMAPLRKALDGPVLDLDEELKQLNGGLWPSSFAAKRVLTRRILRETSRLDDVVLAYSLLDDEDLALLRERDWRLVLLDLPESVMRERAAHREREEGWSNVHWLPSHLDNIAHLRETGAFDDVLDATLPVPEVVSALTALVRSG</sequence>
<keyword evidence="2" id="KW-1185">Reference proteome</keyword>
<dbReference type="Gene3D" id="3.40.50.300">
    <property type="entry name" value="P-loop containing nucleotide triphosphate hydrolases"/>
    <property type="match status" value="1"/>
</dbReference>
<dbReference type="EMBL" id="BAAAZO010000002">
    <property type="protein sequence ID" value="GAA3601562.1"/>
    <property type="molecule type" value="Genomic_DNA"/>
</dbReference>
<dbReference type="SUPFAM" id="SSF52540">
    <property type="entry name" value="P-loop containing nucleoside triphosphate hydrolases"/>
    <property type="match status" value="1"/>
</dbReference>